<keyword evidence="2" id="KW-1185">Reference proteome</keyword>
<reference evidence="1" key="1">
    <citation type="submission" date="2023-10" db="EMBL/GenBank/DDBJ databases">
        <authorList>
            <person name="Rodriguez Cubillos JULIANA M."/>
            <person name="De Vega J."/>
        </authorList>
    </citation>
    <scope>NUCLEOTIDE SEQUENCE</scope>
</reference>
<sequence length="112" mass="12627">MAATPQQQSQSQSQWDFTSDLEVDFGSEVNASIVYATLAVDKELQPDKVKRIMTVSDGKLLVHFEATEARFLRASFSAFVDVLTLATKTIEEFGQEMEFANSFKIQIRNEDI</sequence>
<accession>A0ACB0LZ45</accession>
<organism evidence="1 2">
    <name type="scientific">Trifolium pratense</name>
    <name type="common">Red clover</name>
    <dbReference type="NCBI Taxonomy" id="57577"/>
    <lineage>
        <taxon>Eukaryota</taxon>
        <taxon>Viridiplantae</taxon>
        <taxon>Streptophyta</taxon>
        <taxon>Embryophyta</taxon>
        <taxon>Tracheophyta</taxon>
        <taxon>Spermatophyta</taxon>
        <taxon>Magnoliopsida</taxon>
        <taxon>eudicotyledons</taxon>
        <taxon>Gunneridae</taxon>
        <taxon>Pentapetalae</taxon>
        <taxon>rosids</taxon>
        <taxon>fabids</taxon>
        <taxon>Fabales</taxon>
        <taxon>Fabaceae</taxon>
        <taxon>Papilionoideae</taxon>
        <taxon>50 kb inversion clade</taxon>
        <taxon>NPAAA clade</taxon>
        <taxon>Hologalegina</taxon>
        <taxon>IRL clade</taxon>
        <taxon>Trifolieae</taxon>
        <taxon>Trifolium</taxon>
    </lineage>
</organism>
<protein>
    <submittedName>
        <fullName evidence="1">Uncharacterized protein</fullName>
    </submittedName>
</protein>
<dbReference type="Proteomes" id="UP001177021">
    <property type="component" value="Unassembled WGS sequence"/>
</dbReference>
<name>A0ACB0LZ45_TRIPR</name>
<dbReference type="EMBL" id="CASHSV030000716">
    <property type="protein sequence ID" value="CAJ2674760.1"/>
    <property type="molecule type" value="Genomic_DNA"/>
</dbReference>
<proteinExistence type="predicted"/>
<evidence type="ECO:0000313" key="1">
    <source>
        <dbReference type="EMBL" id="CAJ2674760.1"/>
    </source>
</evidence>
<comment type="caution">
    <text evidence="1">The sequence shown here is derived from an EMBL/GenBank/DDBJ whole genome shotgun (WGS) entry which is preliminary data.</text>
</comment>
<evidence type="ECO:0000313" key="2">
    <source>
        <dbReference type="Proteomes" id="UP001177021"/>
    </source>
</evidence>
<gene>
    <name evidence="1" type="ORF">MILVUS5_LOCUS37939</name>
</gene>